<evidence type="ECO:0000313" key="1">
    <source>
        <dbReference type="EMBL" id="KAJ0174853.1"/>
    </source>
</evidence>
<reference evidence="1 2" key="1">
    <citation type="journal article" date="2021" name="Front. Genet.">
        <title>Chromosome-Level Genome Assembly Reveals Significant Gene Expansion in the Toll and IMD Signaling Pathways of Dendrolimus kikuchii.</title>
        <authorList>
            <person name="Zhou J."/>
            <person name="Wu P."/>
            <person name="Xiong Z."/>
            <person name="Liu N."/>
            <person name="Zhao N."/>
            <person name="Ji M."/>
            <person name="Qiu Y."/>
            <person name="Yang B."/>
        </authorList>
    </citation>
    <scope>NUCLEOTIDE SEQUENCE [LARGE SCALE GENOMIC DNA]</scope>
    <source>
        <strain evidence="1">Ann1</strain>
    </source>
</reference>
<protein>
    <submittedName>
        <fullName evidence="1">Uncharacterized protein</fullName>
    </submittedName>
</protein>
<sequence>MAELLTIIATSSTCFTGRSWYCWICCITYISVEHPSVTYLDTNYIPFAALTTKRYGRQNPVYYVGFNFSTTVPMDNNIVCEFYFYEFLSNVYKRSFVQIIRKFCDLLENDIFFGPAIKQQECFKGPCPFPPNNFVLVNMSIPPTSIPPSFPFKKGRILLNMTMAKRTIASGYIDMEIRELKKKDDKITFSKI</sequence>
<keyword evidence="2" id="KW-1185">Reference proteome</keyword>
<evidence type="ECO:0000313" key="2">
    <source>
        <dbReference type="Proteomes" id="UP000824533"/>
    </source>
</evidence>
<comment type="caution">
    <text evidence="1">The sequence shown here is derived from an EMBL/GenBank/DDBJ whole genome shotgun (WGS) entry which is preliminary data.</text>
</comment>
<dbReference type="EMBL" id="CM034403">
    <property type="protein sequence ID" value="KAJ0174853.1"/>
    <property type="molecule type" value="Genomic_DNA"/>
</dbReference>
<organism evidence="1 2">
    <name type="scientific">Dendrolimus kikuchii</name>
    <dbReference type="NCBI Taxonomy" id="765133"/>
    <lineage>
        <taxon>Eukaryota</taxon>
        <taxon>Metazoa</taxon>
        <taxon>Ecdysozoa</taxon>
        <taxon>Arthropoda</taxon>
        <taxon>Hexapoda</taxon>
        <taxon>Insecta</taxon>
        <taxon>Pterygota</taxon>
        <taxon>Neoptera</taxon>
        <taxon>Endopterygota</taxon>
        <taxon>Lepidoptera</taxon>
        <taxon>Glossata</taxon>
        <taxon>Ditrysia</taxon>
        <taxon>Bombycoidea</taxon>
        <taxon>Lasiocampidae</taxon>
        <taxon>Dendrolimus</taxon>
    </lineage>
</organism>
<gene>
    <name evidence="1" type="ORF">K1T71_009961</name>
</gene>
<name>A0ACC1CTH9_9NEOP</name>
<dbReference type="Proteomes" id="UP000824533">
    <property type="component" value="Linkage Group LG17"/>
</dbReference>
<accession>A0ACC1CTH9</accession>
<proteinExistence type="predicted"/>